<proteinExistence type="predicted"/>
<dbReference type="OrthoDB" id="6730379at2759"/>
<evidence type="ECO:0000313" key="1">
    <source>
        <dbReference type="EMBL" id="CAG8374460.1"/>
    </source>
</evidence>
<sequence>MHSVFDDILGGGVFGTSPERAWGAWPFSLRVESHWHELNSTALIFPCISLHVILQSLTDGPMIFLQCRCP</sequence>
<organism evidence="1 2">
    <name type="scientific">Penicillium salamii</name>
    <dbReference type="NCBI Taxonomy" id="1612424"/>
    <lineage>
        <taxon>Eukaryota</taxon>
        <taxon>Fungi</taxon>
        <taxon>Dikarya</taxon>
        <taxon>Ascomycota</taxon>
        <taxon>Pezizomycotina</taxon>
        <taxon>Eurotiomycetes</taxon>
        <taxon>Eurotiomycetidae</taxon>
        <taxon>Eurotiales</taxon>
        <taxon>Aspergillaceae</taxon>
        <taxon>Penicillium</taxon>
    </lineage>
</organism>
<reference evidence="1" key="1">
    <citation type="submission" date="2021-07" db="EMBL/GenBank/DDBJ databases">
        <authorList>
            <person name="Branca A.L. A."/>
        </authorList>
    </citation>
    <scope>NUCLEOTIDE SEQUENCE</scope>
</reference>
<accession>A0A9W4NG11</accession>
<protein>
    <submittedName>
        <fullName evidence="1">Uncharacterized protein</fullName>
    </submittedName>
</protein>
<comment type="caution">
    <text evidence="1">The sequence shown here is derived from an EMBL/GenBank/DDBJ whole genome shotgun (WGS) entry which is preliminary data.</text>
</comment>
<evidence type="ECO:0000313" key="2">
    <source>
        <dbReference type="Proteomes" id="UP001152592"/>
    </source>
</evidence>
<dbReference type="AlphaFoldDB" id="A0A9W4NG11"/>
<gene>
    <name evidence="1" type="ORF">PSALAMII_LOCUS4994</name>
</gene>
<dbReference type="EMBL" id="CAJVPD010000230">
    <property type="protein sequence ID" value="CAG8374460.1"/>
    <property type="molecule type" value="Genomic_DNA"/>
</dbReference>
<dbReference type="Proteomes" id="UP001152592">
    <property type="component" value="Unassembled WGS sequence"/>
</dbReference>
<name>A0A9W4NG11_9EURO</name>